<name>A0A0P1H9S8_9RHOB</name>
<dbReference type="GO" id="GO:0055085">
    <property type="term" value="P:transmembrane transport"/>
    <property type="evidence" value="ECO:0007669"/>
    <property type="project" value="TreeGrafter"/>
</dbReference>
<sequence length="339" mass="36037">MWQTVIAKRSVRVMLLIITLILLGGAMYFAKPILAPGVFALVVGVVVAPLADRLERIGVSRVAVASSLLVLSTALLALLILSLDPLMTSLASQVPKIKYEIRGWLDMVSGLLRGIESISSEIEETIGAADAETEEEGGGLPTLTDALWLAPNFGAQIFIFAGTLFFFVLTRNELYEKAGSYAARFFRAERAVARYFAAVTIVNGGLGLLTAAGLALIGLPGAWIWGLAAAILNFILYLGPLIMLAGLTVAGLTQIGGAGAVLPPLVFLAINLTEAQFVTPAFVGRQLDLNPLIVFWAIVLGLWIWGPVGAIVALPVVLWCGRMLVPPPDTVEINAPEHE</sequence>
<feature type="transmembrane region" description="Helical" evidence="6">
    <location>
        <begin position="12"/>
        <end position="29"/>
    </location>
</feature>
<dbReference type="EMBL" id="CYSR01000022">
    <property type="protein sequence ID" value="CUI00113.1"/>
    <property type="molecule type" value="Genomic_DNA"/>
</dbReference>
<comment type="subcellular location">
    <subcellularLocation>
        <location evidence="1">Membrane</location>
        <topology evidence="1">Multi-pass membrane protein</topology>
    </subcellularLocation>
</comment>
<feature type="transmembrane region" description="Helical" evidence="6">
    <location>
        <begin position="255"/>
        <end position="273"/>
    </location>
</feature>
<evidence type="ECO:0000313" key="8">
    <source>
        <dbReference type="EMBL" id="UWQ40933.1"/>
    </source>
</evidence>
<evidence type="ECO:0000256" key="3">
    <source>
        <dbReference type="ARBA" id="ARBA00022692"/>
    </source>
</evidence>
<dbReference type="PANTHER" id="PTHR21716:SF16">
    <property type="entry name" value="BLL1467 PROTEIN"/>
    <property type="match status" value="1"/>
</dbReference>
<comment type="similarity">
    <text evidence="2">Belongs to the autoinducer-2 exporter (AI-2E) (TC 2.A.86) family.</text>
</comment>
<evidence type="ECO:0000256" key="4">
    <source>
        <dbReference type="ARBA" id="ARBA00022989"/>
    </source>
</evidence>
<keyword evidence="3 6" id="KW-0812">Transmembrane</keyword>
<evidence type="ECO:0000256" key="2">
    <source>
        <dbReference type="ARBA" id="ARBA00009773"/>
    </source>
</evidence>
<dbReference type="Pfam" id="PF01594">
    <property type="entry name" value="AI-2E_transport"/>
    <property type="match status" value="1"/>
</dbReference>
<evidence type="ECO:0000256" key="6">
    <source>
        <dbReference type="SAM" id="Phobius"/>
    </source>
</evidence>
<feature type="transmembrane region" description="Helical" evidence="6">
    <location>
        <begin position="191"/>
        <end position="217"/>
    </location>
</feature>
<proteinExistence type="inferred from homology"/>
<dbReference type="PANTHER" id="PTHR21716">
    <property type="entry name" value="TRANSMEMBRANE PROTEIN"/>
    <property type="match status" value="1"/>
</dbReference>
<feature type="transmembrane region" description="Helical" evidence="6">
    <location>
        <begin position="293"/>
        <end position="319"/>
    </location>
</feature>
<evidence type="ECO:0000256" key="5">
    <source>
        <dbReference type="ARBA" id="ARBA00023136"/>
    </source>
</evidence>
<reference evidence="7 9" key="1">
    <citation type="submission" date="2015-09" db="EMBL/GenBank/DDBJ databases">
        <authorList>
            <consortium name="Swine Surveillance"/>
        </authorList>
    </citation>
    <scope>NUCLEOTIDE SEQUENCE [LARGE SCALE GENOMIC DNA]</scope>
    <source>
        <strain evidence="7 9">CECT 8399</strain>
    </source>
</reference>
<dbReference type="EMBL" id="CP081051">
    <property type="protein sequence ID" value="UWQ40933.1"/>
    <property type="molecule type" value="Genomic_DNA"/>
</dbReference>
<feature type="transmembrane region" description="Helical" evidence="6">
    <location>
        <begin position="153"/>
        <end position="170"/>
    </location>
</feature>
<evidence type="ECO:0000313" key="7">
    <source>
        <dbReference type="EMBL" id="CUI00113.1"/>
    </source>
</evidence>
<reference evidence="8" key="2">
    <citation type="submission" date="2021-08" db="EMBL/GenBank/DDBJ databases">
        <authorList>
            <person name="Nwanade C."/>
            <person name="Wang M."/>
            <person name="Masoudi A."/>
            <person name="Yu Z."/>
            <person name="Liu J."/>
        </authorList>
    </citation>
    <scope>NUCLEOTIDE SEQUENCE</scope>
    <source>
        <strain evidence="8">S166</strain>
    </source>
</reference>
<dbReference type="STRING" id="1396826.PHA8399_02239"/>
<organism evidence="7 9">
    <name type="scientific">Leisingera aquaemixtae</name>
    <dbReference type="NCBI Taxonomy" id="1396826"/>
    <lineage>
        <taxon>Bacteria</taxon>
        <taxon>Pseudomonadati</taxon>
        <taxon>Pseudomonadota</taxon>
        <taxon>Alphaproteobacteria</taxon>
        <taxon>Rhodobacterales</taxon>
        <taxon>Roseobacteraceae</taxon>
        <taxon>Leisingera</taxon>
    </lineage>
</organism>
<dbReference type="AlphaFoldDB" id="A0A0P1H9S8"/>
<feature type="transmembrane region" description="Helical" evidence="6">
    <location>
        <begin position="35"/>
        <end position="51"/>
    </location>
</feature>
<dbReference type="RefSeq" id="WP_058286222.1">
    <property type="nucleotide sequence ID" value="NZ_CP041159.1"/>
</dbReference>
<feature type="transmembrane region" description="Helical" evidence="6">
    <location>
        <begin position="63"/>
        <end position="83"/>
    </location>
</feature>
<dbReference type="InterPro" id="IPR002549">
    <property type="entry name" value="AI-2E-like"/>
</dbReference>
<keyword evidence="4 6" id="KW-1133">Transmembrane helix</keyword>
<evidence type="ECO:0000313" key="10">
    <source>
        <dbReference type="Proteomes" id="UP001058514"/>
    </source>
</evidence>
<feature type="transmembrane region" description="Helical" evidence="6">
    <location>
        <begin position="223"/>
        <end position="243"/>
    </location>
</feature>
<dbReference type="Proteomes" id="UP000051326">
    <property type="component" value="Unassembled WGS sequence"/>
</dbReference>
<evidence type="ECO:0000256" key="1">
    <source>
        <dbReference type="ARBA" id="ARBA00004141"/>
    </source>
</evidence>
<keyword evidence="5 6" id="KW-0472">Membrane</keyword>
<accession>A0A0P1H9S8</accession>
<gene>
    <name evidence="7" type="primary">tqsA</name>
    <name evidence="8" type="ORF">K3718_15535</name>
    <name evidence="7" type="ORF">PHA8399_02239</name>
</gene>
<dbReference type="GO" id="GO:0016020">
    <property type="term" value="C:membrane"/>
    <property type="evidence" value="ECO:0007669"/>
    <property type="project" value="UniProtKB-SubCell"/>
</dbReference>
<keyword evidence="10" id="KW-1185">Reference proteome</keyword>
<dbReference type="Proteomes" id="UP001058514">
    <property type="component" value="Chromosome"/>
</dbReference>
<protein>
    <submittedName>
        <fullName evidence="8">AI-2E family transporter</fullName>
    </submittedName>
    <submittedName>
        <fullName evidence="7">Transport of quorum-sensing signal protein</fullName>
    </submittedName>
</protein>
<evidence type="ECO:0000313" key="9">
    <source>
        <dbReference type="Proteomes" id="UP000051326"/>
    </source>
</evidence>